<evidence type="ECO:0000313" key="2">
    <source>
        <dbReference type="Proteomes" id="UP001374535"/>
    </source>
</evidence>
<organism evidence="1 2">
    <name type="scientific">Vigna mungo</name>
    <name type="common">Black gram</name>
    <name type="synonym">Phaseolus mungo</name>
    <dbReference type="NCBI Taxonomy" id="3915"/>
    <lineage>
        <taxon>Eukaryota</taxon>
        <taxon>Viridiplantae</taxon>
        <taxon>Streptophyta</taxon>
        <taxon>Embryophyta</taxon>
        <taxon>Tracheophyta</taxon>
        <taxon>Spermatophyta</taxon>
        <taxon>Magnoliopsida</taxon>
        <taxon>eudicotyledons</taxon>
        <taxon>Gunneridae</taxon>
        <taxon>Pentapetalae</taxon>
        <taxon>rosids</taxon>
        <taxon>fabids</taxon>
        <taxon>Fabales</taxon>
        <taxon>Fabaceae</taxon>
        <taxon>Papilionoideae</taxon>
        <taxon>50 kb inversion clade</taxon>
        <taxon>NPAAA clade</taxon>
        <taxon>indigoferoid/millettioid clade</taxon>
        <taxon>Phaseoleae</taxon>
        <taxon>Vigna</taxon>
    </lineage>
</organism>
<accession>A0AAQ3P1L7</accession>
<dbReference type="EMBL" id="CP144699">
    <property type="protein sequence ID" value="WVZ19255.1"/>
    <property type="molecule type" value="Genomic_DNA"/>
</dbReference>
<protein>
    <submittedName>
        <fullName evidence="1">Uncharacterized protein</fullName>
    </submittedName>
</protein>
<evidence type="ECO:0000313" key="1">
    <source>
        <dbReference type="EMBL" id="WVZ19255.1"/>
    </source>
</evidence>
<sequence>MAGIAVNKSGLKPDLTIQYTSSKDFLGNPFPAYAEIIMFQTTRSLSGIFSNSILASSRLPNFAYIDNSAVFTASSSHRLLTTTKECRACPVFREFNLTVDLNKPITVLELGWIFSFLIPHKNLKLSSIFPFSDASEIKLFQ</sequence>
<dbReference type="AlphaFoldDB" id="A0AAQ3P1L7"/>
<gene>
    <name evidence="1" type="ORF">V8G54_006577</name>
</gene>
<keyword evidence="2" id="KW-1185">Reference proteome</keyword>
<reference evidence="1 2" key="1">
    <citation type="journal article" date="2023" name="Life. Sci Alliance">
        <title>Evolutionary insights into 3D genome organization and epigenetic landscape of Vigna mungo.</title>
        <authorList>
            <person name="Junaid A."/>
            <person name="Singh B."/>
            <person name="Bhatia S."/>
        </authorList>
    </citation>
    <scope>NUCLEOTIDE SEQUENCE [LARGE SCALE GENOMIC DNA]</scope>
    <source>
        <strain evidence="1">Urdbean</strain>
    </source>
</reference>
<name>A0AAQ3P1L7_VIGMU</name>
<proteinExistence type="predicted"/>
<dbReference type="Proteomes" id="UP001374535">
    <property type="component" value="Chromosome 2"/>
</dbReference>